<gene>
    <name evidence="7" type="ORF">EBB54_11220</name>
</gene>
<dbReference type="AlphaFoldDB" id="A0A3R8KXG7"/>
<sequence>MSEEMRQEQSSESRELGTKPVAGLFVKYSFLTLIGMLAQAIMVILEGIIIGRGLGETGLACVGLIMPLEYFMLALGGFFAIGVSTLAAMKLGDGDEQGARKVYGQGLWFSFIAIVAIAVVIFIFAGPIAGLLGATPDLFDSIVLFIRIFMFGYPFCIIGHIAVYMARVDEKPSIATWAMTLSAILALVWLYASVFILKLGIAGCAGYYASSIGIWGFFILYFFFSKNTIFKVGMSDLHFDKEIIGNIVKIGFPYLLVQASSTVFTIVLNNFLGKFGGELDIAAFAVINGYVVYILMMITQSTTGGLQPIASYNFGAKLYDRVKDLIKVGIGGNLIAVYVLAILFWLAATPVCTLFIGAGSELIPIAAKYTRVVVSCTALGLTANLMSGYFQAVERVIESTVLGICRYIIFGIPAIFIMANMLGITGVWFSQPVSDILSFALSLVLAAMEIKRLKNMKTA</sequence>
<name>A0A3R8KXG7_9FIRM</name>
<feature type="transmembrane region" description="Helical" evidence="6">
    <location>
        <begin position="21"/>
        <end position="50"/>
    </location>
</feature>
<dbReference type="Pfam" id="PF01554">
    <property type="entry name" value="MatE"/>
    <property type="match status" value="2"/>
</dbReference>
<dbReference type="RefSeq" id="WP_125127461.1">
    <property type="nucleotide sequence ID" value="NZ_RHJS01000002.1"/>
</dbReference>
<dbReference type="InterPro" id="IPR002528">
    <property type="entry name" value="MATE_fam"/>
</dbReference>
<feature type="transmembrane region" description="Helical" evidence="6">
    <location>
        <begin position="177"/>
        <end position="199"/>
    </location>
</feature>
<proteinExistence type="predicted"/>
<comment type="subcellular location">
    <subcellularLocation>
        <location evidence="1">Cell membrane</location>
        <topology evidence="1">Multi-pass membrane protein</topology>
    </subcellularLocation>
</comment>
<evidence type="ECO:0000256" key="4">
    <source>
        <dbReference type="ARBA" id="ARBA00022989"/>
    </source>
</evidence>
<keyword evidence="4 6" id="KW-1133">Transmembrane helix</keyword>
<dbReference type="GO" id="GO:0042910">
    <property type="term" value="F:xenobiotic transmembrane transporter activity"/>
    <property type="evidence" value="ECO:0007669"/>
    <property type="project" value="InterPro"/>
</dbReference>
<organism evidence="7 8">
    <name type="scientific">Schaedlerella arabinosiphila</name>
    <dbReference type="NCBI Taxonomy" id="2044587"/>
    <lineage>
        <taxon>Bacteria</taxon>
        <taxon>Bacillati</taxon>
        <taxon>Bacillota</taxon>
        <taxon>Clostridia</taxon>
        <taxon>Lachnospirales</taxon>
        <taxon>Lachnospiraceae</taxon>
        <taxon>Schaedlerella</taxon>
    </lineage>
</organism>
<protein>
    <submittedName>
        <fullName evidence="7">Multidrug transporter MatE</fullName>
    </submittedName>
</protein>
<feature type="transmembrane region" description="Helical" evidence="6">
    <location>
        <begin position="70"/>
        <end position="88"/>
    </location>
</feature>
<evidence type="ECO:0000256" key="1">
    <source>
        <dbReference type="ARBA" id="ARBA00004651"/>
    </source>
</evidence>
<evidence type="ECO:0000256" key="2">
    <source>
        <dbReference type="ARBA" id="ARBA00022475"/>
    </source>
</evidence>
<keyword evidence="2" id="KW-1003">Cell membrane</keyword>
<evidence type="ECO:0000256" key="5">
    <source>
        <dbReference type="ARBA" id="ARBA00023136"/>
    </source>
</evidence>
<accession>A0A3R8KXG7</accession>
<dbReference type="InterPro" id="IPR051327">
    <property type="entry name" value="MATE_MepA_subfamily"/>
</dbReference>
<evidence type="ECO:0000313" key="7">
    <source>
        <dbReference type="EMBL" id="RRK31874.1"/>
    </source>
</evidence>
<comment type="caution">
    <text evidence="7">The sequence shown here is derived from an EMBL/GenBank/DDBJ whole genome shotgun (WGS) entry which is preliminary data.</text>
</comment>
<feature type="transmembrane region" description="Helical" evidence="6">
    <location>
        <begin position="335"/>
        <end position="357"/>
    </location>
</feature>
<dbReference type="EMBL" id="RHJS01000002">
    <property type="protein sequence ID" value="RRK31874.1"/>
    <property type="molecule type" value="Genomic_DNA"/>
</dbReference>
<dbReference type="PANTHER" id="PTHR43823">
    <property type="entry name" value="SPORULATION PROTEIN YKVU"/>
    <property type="match status" value="1"/>
</dbReference>
<dbReference type="GO" id="GO:0005886">
    <property type="term" value="C:plasma membrane"/>
    <property type="evidence" value="ECO:0007669"/>
    <property type="project" value="UniProtKB-SubCell"/>
</dbReference>
<evidence type="ECO:0000256" key="6">
    <source>
        <dbReference type="SAM" id="Phobius"/>
    </source>
</evidence>
<feature type="transmembrane region" description="Helical" evidence="6">
    <location>
        <begin position="144"/>
        <end position="165"/>
    </location>
</feature>
<evidence type="ECO:0000313" key="8">
    <source>
        <dbReference type="Proteomes" id="UP000274920"/>
    </source>
</evidence>
<reference evidence="7" key="1">
    <citation type="submission" date="2018-10" db="EMBL/GenBank/DDBJ databases">
        <title>Schaedlerella arabinophila gen. nov. sp. nov., isolated from the mouse intestinal tract and comparative analysis with the genome of the closely related altered Schaedler flora strain ASF502.</title>
        <authorList>
            <person name="Miyake S."/>
            <person name="Soh M."/>
            <person name="Seedorf H."/>
        </authorList>
    </citation>
    <scope>NUCLEOTIDE SEQUENCE [LARGE SCALE GENOMIC DNA]</scope>
    <source>
        <strain evidence="7">DSM 106076</strain>
    </source>
</reference>
<keyword evidence="5 6" id="KW-0472">Membrane</keyword>
<keyword evidence="8" id="KW-1185">Reference proteome</keyword>
<feature type="transmembrane region" description="Helical" evidence="6">
    <location>
        <begin position="108"/>
        <end position="132"/>
    </location>
</feature>
<feature type="transmembrane region" description="Helical" evidence="6">
    <location>
        <begin position="404"/>
        <end position="430"/>
    </location>
</feature>
<dbReference type="PANTHER" id="PTHR43823:SF3">
    <property type="entry name" value="MULTIDRUG EXPORT PROTEIN MEPA"/>
    <property type="match status" value="1"/>
</dbReference>
<dbReference type="Proteomes" id="UP000274920">
    <property type="component" value="Unassembled WGS sequence"/>
</dbReference>
<feature type="transmembrane region" description="Helical" evidence="6">
    <location>
        <begin position="244"/>
        <end position="269"/>
    </location>
</feature>
<feature type="transmembrane region" description="Helical" evidence="6">
    <location>
        <begin position="436"/>
        <end position="453"/>
    </location>
</feature>
<feature type="transmembrane region" description="Helical" evidence="6">
    <location>
        <begin position="369"/>
        <end position="392"/>
    </location>
</feature>
<keyword evidence="3 6" id="KW-0812">Transmembrane</keyword>
<feature type="transmembrane region" description="Helical" evidence="6">
    <location>
        <begin position="205"/>
        <end position="224"/>
    </location>
</feature>
<dbReference type="GO" id="GO:0015297">
    <property type="term" value="F:antiporter activity"/>
    <property type="evidence" value="ECO:0007669"/>
    <property type="project" value="InterPro"/>
</dbReference>
<evidence type="ECO:0000256" key="3">
    <source>
        <dbReference type="ARBA" id="ARBA00022692"/>
    </source>
</evidence>
<feature type="transmembrane region" description="Helical" evidence="6">
    <location>
        <begin position="281"/>
        <end position="298"/>
    </location>
</feature>